<organism evidence="1">
    <name type="scientific">Anguilla anguilla</name>
    <name type="common">European freshwater eel</name>
    <name type="synonym">Muraena anguilla</name>
    <dbReference type="NCBI Taxonomy" id="7936"/>
    <lineage>
        <taxon>Eukaryota</taxon>
        <taxon>Metazoa</taxon>
        <taxon>Chordata</taxon>
        <taxon>Craniata</taxon>
        <taxon>Vertebrata</taxon>
        <taxon>Euteleostomi</taxon>
        <taxon>Actinopterygii</taxon>
        <taxon>Neopterygii</taxon>
        <taxon>Teleostei</taxon>
        <taxon>Anguilliformes</taxon>
        <taxon>Anguillidae</taxon>
        <taxon>Anguilla</taxon>
    </lineage>
</organism>
<evidence type="ECO:0000313" key="1">
    <source>
        <dbReference type="EMBL" id="JAH10325.1"/>
    </source>
</evidence>
<name>A0A0E9Q1X8_ANGAN</name>
<reference evidence="1" key="1">
    <citation type="submission" date="2014-11" db="EMBL/GenBank/DDBJ databases">
        <authorList>
            <person name="Amaro Gonzalez C."/>
        </authorList>
    </citation>
    <scope>NUCLEOTIDE SEQUENCE</scope>
</reference>
<dbReference type="EMBL" id="GBXM01098252">
    <property type="protein sequence ID" value="JAH10325.1"/>
    <property type="molecule type" value="Transcribed_RNA"/>
</dbReference>
<dbReference type="AlphaFoldDB" id="A0A0E9Q1X8"/>
<protein>
    <submittedName>
        <fullName evidence="1">Uncharacterized protein</fullName>
    </submittedName>
</protein>
<sequence length="57" mass="6794">MSHFAFSNCYTGFLTNSLDINFSNMTDPVYEFYCNLKKIGPLNKTFKKKQKRKKKNY</sequence>
<reference evidence="1" key="2">
    <citation type="journal article" date="2015" name="Fish Shellfish Immunol.">
        <title>Early steps in the European eel (Anguilla anguilla)-Vibrio vulnificus interaction in the gills: Role of the RtxA13 toxin.</title>
        <authorList>
            <person name="Callol A."/>
            <person name="Pajuelo D."/>
            <person name="Ebbesson L."/>
            <person name="Teles M."/>
            <person name="MacKenzie S."/>
            <person name="Amaro C."/>
        </authorList>
    </citation>
    <scope>NUCLEOTIDE SEQUENCE</scope>
</reference>
<accession>A0A0E9Q1X8</accession>
<proteinExistence type="predicted"/>